<sequence length="660" mass="76788">MSDSRNWYERDRGLNRVYNYSDGLSYIPESVNDLLVWIERMNLMEGDLTDSSYISFLSVLYRHNRRMLLSRAKEEFSRRRMLTKTDFKAYMRSIMSESGNSMQSEREIAMATLEAFPHLKTLKETDEIILYKDGVYVREKECLTEVREFITTFTESYVDAEGKPYTEGMGKRAMILEFIKSSSFIGLSSFDSDDNIANVSNGIIDFNREDCTFRFIEHKDLENPINTFVQFPVIYDGEATCPKILNFLTDVFGKEQLDTILEFIGYLLFSTIAYQKALLIIGVPSSGKTTFYDLIRTFIEGIGNRSNSIGKYVKNLPLHTLGERFQLANLIGAVLNSFDDLGKEALGETTGFRLSVTNRFLSGEIKNVQGNVYWYNRCKHLYLTNDPPRPPRKTGYQFWRRWLVLQSFTEFKDKDDMTNDDYTDSKVKIKDPFIFDSLIEPNELSGLLNEGLKGYIRLTKRTHFDKKIDNVLRAKSVWLININPVQMFVSDICLISTDSRVNYDEFVKQVNIYRKERGGEAISKGVCTRALKKLSDDKIKKIHSGKRIDYYKGIEFNEDFKQYLSDTKGLGDVVSFMKDIEKDTLYINNDREELLRNRIIEMLCDNKDEYIKRENMKEILSLEEYYDDILFDSSIQYLITTGFVKNSNRGLMLIENGEKI</sequence>
<accession>A0A0F9MIS2</accession>
<dbReference type="InterPro" id="IPR014015">
    <property type="entry name" value="Helicase_SF3_DNA-vir"/>
</dbReference>
<dbReference type="GO" id="GO:0016787">
    <property type="term" value="F:hydrolase activity"/>
    <property type="evidence" value="ECO:0007669"/>
    <property type="project" value="UniProtKB-KW"/>
</dbReference>
<dbReference type="PROSITE" id="PS51206">
    <property type="entry name" value="SF3_HELICASE_1"/>
    <property type="match status" value="1"/>
</dbReference>
<evidence type="ECO:0000256" key="2">
    <source>
        <dbReference type="ARBA" id="ARBA00022801"/>
    </source>
</evidence>
<evidence type="ECO:0000256" key="3">
    <source>
        <dbReference type="ARBA" id="ARBA00022840"/>
    </source>
</evidence>
<reference evidence="5" key="1">
    <citation type="journal article" date="2015" name="Nature">
        <title>Complex archaea that bridge the gap between prokaryotes and eukaryotes.</title>
        <authorList>
            <person name="Spang A."/>
            <person name="Saw J.H."/>
            <person name="Jorgensen S.L."/>
            <person name="Zaremba-Niedzwiedzka K."/>
            <person name="Martijn J."/>
            <person name="Lind A.E."/>
            <person name="van Eijk R."/>
            <person name="Schleper C."/>
            <person name="Guy L."/>
            <person name="Ettema T.J."/>
        </authorList>
    </citation>
    <scope>NUCLEOTIDE SEQUENCE</scope>
</reference>
<dbReference type="PANTHER" id="PTHR35372:SF2">
    <property type="entry name" value="SF3 HELICASE DOMAIN-CONTAINING PROTEIN"/>
    <property type="match status" value="1"/>
</dbReference>
<gene>
    <name evidence="5" type="ORF">LCGC14_1084230</name>
</gene>
<evidence type="ECO:0000256" key="1">
    <source>
        <dbReference type="ARBA" id="ARBA00022741"/>
    </source>
</evidence>
<dbReference type="EMBL" id="LAZR01004766">
    <property type="protein sequence ID" value="KKN05744.1"/>
    <property type="molecule type" value="Genomic_DNA"/>
</dbReference>
<name>A0A0F9MIS2_9ZZZZ</name>
<comment type="caution">
    <text evidence="5">The sequence shown here is derived from an EMBL/GenBank/DDBJ whole genome shotgun (WGS) entry which is preliminary data.</text>
</comment>
<feature type="domain" description="SF3 helicase" evidence="4">
    <location>
        <begin position="255"/>
        <end position="421"/>
    </location>
</feature>
<dbReference type="PANTHER" id="PTHR35372">
    <property type="entry name" value="ATP BINDING PROTEIN-RELATED"/>
    <property type="match status" value="1"/>
</dbReference>
<dbReference type="SUPFAM" id="SSF52540">
    <property type="entry name" value="P-loop containing nucleoside triphosphate hydrolases"/>
    <property type="match status" value="1"/>
</dbReference>
<keyword evidence="1" id="KW-0547">Nucleotide-binding</keyword>
<dbReference type="InterPro" id="IPR014818">
    <property type="entry name" value="Phage/plasmid_primase_P4_C"/>
</dbReference>
<dbReference type="AlphaFoldDB" id="A0A0F9MIS2"/>
<keyword evidence="3" id="KW-0067">ATP-binding</keyword>
<evidence type="ECO:0000259" key="4">
    <source>
        <dbReference type="PROSITE" id="PS51206"/>
    </source>
</evidence>
<evidence type="ECO:0000313" key="5">
    <source>
        <dbReference type="EMBL" id="KKN05744.1"/>
    </source>
</evidence>
<organism evidence="5">
    <name type="scientific">marine sediment metagenome</name>
    <dbReference type="NCBI Taxonomy" id="412755"/>
    <lineage>
        <taxon>unclassified sequences</taxon>
        <taxon>metagenomes</taxon>
        <taxon>ecological metagenomes</taxon>
    </lineage>
</organism>
<dbReference type="GO" id="GO:0005524">
    <property type="term" value="F:ATP binding"/>
    <property type="evidence" value="ECO:0007669"/>
    <property type="project" value="UniProtKB-KW"/>
</dbReference>
<protein>
    <recommendedName>
        <fullName evidence="4">SF3 helicase domain-containing protein</fullName>
    </recommendedName>
</protein>
<dbReference type="Gene3D" id="3.40.50.300">
    <property type="entry name" value="P-loop containing nucleotide triphosphate hydrolases"/>
    <property type="match status" value="1"/>
</dbReference>
<dbReference type="InterPro" id="IPR027417">
    <property type="entry name" value="P-loop_NTPase"/>
</dbReference>
<dbReference type="Pfam" id="PF08706">
    <property type="entry name" value="D5_N"/>
    <property type="match status" value="1"/>
</dbReference>
<keyword evidence="2" id="KW-0378">Hydrolase</keyword>
<dbReference type="InterPro" id="IPR051620">
    <property type="entry name" value="ORF904-like_C"/>
</dbReference>
<proteinExistence type="predicted"/>